<evidence type="ECO:0000313" key="2">
    <source>
        <dbReference type="EMBL" id="GJS55830.1"/>
    </source>
</evidence>
<gene>
    <name evidence="2" type="ORF">Tco_0629192</name>
</gene>
<reference evidence="2" key="2">
    <citation type="submission" date="2022-01" db="EMBL/GenBank/DDBJ databases">
        <authorList>
            <person name="Yamashiro T."/>
            <person name="Shiraishi A."/>
            <person name="Satake H."/>
            <person name="Nakayama K."/>
        </authorList>
    </citation>
    <scope>NUCLEOTIDE SEQUENCE</scope>
</reference>
<reference evidence="2" key="1">
    <citation type="journal article" date="2022" name="Int. J. Mol. Sci.">
        <title>Draft Genome of Tanacetum Coccineum: Genomic Comparison of Closely Related Tanacetum-Family Plants.</title>
        <authorList>
            <person name="Yamashiro T."/>
            <person name="Shiraishi A."/>
            <person name="Nakayama K."/>
            <person name="Satake H."/>
        </authorList>
    </citation>
    <scope>NUCLEOTIDE SEQUENCE</scope>
</reference>
<dbReference type="EMBL" id="BQNB010008894">
    <property type="protein sequence ID" value="GJS55830.1"/>
    <property type="molecule type" value="Genomic_DNA"/>
</dbReference>
<dbReference type="Proteomes" id="UP001151760">
    <property type="component" value="Unassembled WGS sequence"/>
</dbReference>
<comment type="caution">
    <text evidence="2">The sequence shown here is derived from an EMBL/GenBank/DDBJ whole genome shotgun (WGS) entry which is preliminary data.</text>
</comment>
<name>A0ABQ4WSN2_9ASTR</name>
<proteinExistence type="predicted"/>
<evidence type="ECO:0000313" key="3">
    <source>
        <dbReference type="Proteomes" id="UP001151760"/>
    </source>
</evidence>
<protein>
    <submittedName>
        <fullName evidence="2">Uncharacterized protein</fullName>
    </submittedName>
</protein>
<evidence type="ECO:0000256" key="1">
    <source>
        <dbReference type="SAM" id="SignalP"/>
    </source>
</evidence>
<keyword evidence="3" id="KW-1185">Reference proteome</keyword>
<organism evidence="2 3">
    <name type="scientific">Tanacetum coccineum</name>
    <dbReference type="NCBI Taxonomy" id="301880"/>
    <lineage>
        <taxon>Eukaryota</taxon>
        <taxon>Viridiplantae</taxon>
        <taxon>Streptophyta</taxon>
        <taxon>Embryophyta</taxon>
        <taxon>Tracheophyta</taxon>
        <taxon>Spermatophyta</taxon>
        <taxon>Magnoliopsida</taxon>
        <taxon>eudicotyledons</taxon>
        <taxon>Gunneridae</taxon>
        <taxon>Pentapetalae</taxon>
        <taxon>asterids</taxon>
        <taxon>campanulids</taxon>
        <taxon>Asterales</taxon>
        <taxon>Asteraceae</taxon>
        <taxon>Asteroideae</taxon>
        <taxon>Anthemideae</taxon>
        <taxon>Anthemidinae</taxon>
        <taxon>Tanacetum</taxon>
    </lineage>
</organism>
<sequence>MHLRCGSLVIPGISLGFLVGGHGSSQRGTIRMEGLEYKSCPVHSSTLSFPLLENAPESSQVVVISKFDMHIHTSTLTTKELKRGYYGILHPNRPASSLKDWKKKFFLIDRRAIPDAMPWRHIDTDVRDDFPVNYKEGDADRLDEHIILLVNTNNV</sequence>
<keyword evidence="1" id="KW-0732">Signal</keyword>
<feature type="chain" id="PRO_5045987246" evidence="1">
    <location>
        <begin position="17"/>
        <end position="155"/>
    </location>
</feature>
<feature type="signal peptide" evidence="1">
    <location>
        <begin position="1"/>
        <end position="16"/>
    </location>
</feature>
<accession>A0ABQ4WSN2</accession>